<dbReference type="Pfam" id="PF00042">
    <property type="entry name" value="Globin"/>
    <property type="match status" value="1"/>
</dbReference>
<dbReference type="CDD" id="cd19753">
    <property type="entry name" value="Mb-like_oxidoreductase"/>
    <property type="match status" value="1"/>
</dbReference>
<dbReference type="SUPFAM" id="SSF63380">
    <property type="entry name" value="Riboflavin synthase domain-like"/>
    <property type="match status" value="1"/>
</dbReference>
<comment type="similarity">
    <text evidence="11">Belongs to the globin family.</text>
</comment>
<comment type="cofactor">
    <cofactor evidence="2">
        <name>FAD</name>
        <dbReference type="ChEBI" id="CHEBI:57692"/>
    </cofactor>
</comment>
<evidence type="ECO:0000256" key="1">
    <source>
        <dbReference type="ARBA" id="ARBA00001970"/>
    </source>
</evidence>
<dbReference type="PRINTS" id="PR00371">
    <property type="entry name" value="FPNCR"/>
</dbReference>
<dbReference type="GO" id="GO:0005344">
    <property type="term" value="F:oxygen carrier activity"/>
    <property type="evidence" value="ECO:0007669"/>
    <property type="project" value="UniProtKB-KW"/>
</dbReference>
<dbReference type="InterPro" id="IPR039261">
    <property type="entry name" value="FNR_nucleotide-bd"/>
</dbReference>
<dbReference type="InterPro" id="IPR001709">
    <property type="entry name" value="Flavoprot_Pyr_Nucl_cyt_Rdtase"/>
</dbReference>
<evidence type="ECO:0000256" key="9">
    <source>
        <dbReference type="ARBA" id="ARBA00048649"/>
    </source>
</evidence>
<organism evidence="14 15">
    <name type="scientific">Geodermatophilus amargosae</name>
    <dbReference type="NCBI Taxonomy" id="1296565"/>
    <lineage>
        <taxon>Bacteria</taxon>
        <taxon>Bacillati</taxon>
        <taxon>Actinomycetota</taxon>
        <taxon>Actinomycetes</taxon>
        <taxon>Geodermatophilales</taxon>
        <taxon>Geodermatophilaceae</taxon>
        <taxon>Geodermatophilus</taxon>
    </lineage>
</organism>
<reference evidence="15" key="1">
    <citation type="submission" date="2016-10" db="EMBL/GenBank/DDBJ databases">
        <authorList>
            <person name="Varghese N."/>
            <person name="Submissions S."/>
        </authorList>
    </citation>
    <scope>NUCLEOTIDE SEQUENCE [LARGE SCALE GENOMIC DNA]</scope>
    <source>
        <strain evidence="15">DSM 46136</strain>
    </source>
</reference>
<keyword evidence="11" id="KW-0349">Heme</keyword>
<dbReference type="PRINTS" id="PR00410">
    <property type="entry name" value="PHEHYDRXLASE"/>
</dbReference>
<feature type="domain" description="Globin" evidence="12">
    <location>
        <begin position="10"/>
        <end position="143"/>
    </location>
</feature>
<dbReference type="CDD" id="cd06187">
    <property type="entry name" value="O2ase_reductase_like"/>
    <property type="match status" value="1"/>
</dbReference>
<keyword evidence="8" id="KW-0520">NAD</keyword>
<dbReference type="GO" id="GO:0008941">
    <property type="term" value="F:nitric oxide dioxygenase NAD(P)H activity"/>
    <property type="evidence" value="ECO:0007669"/>
    <property type="project" value="UniProtKB-EC"/>
</dbReference>
<comment type="catalytic activity">
    <reaction evidence="9">
        <text>2 nitric oxide + NADH + 2 O2 = 2 nitrate + NAD(+) + H(+)</text>
        <dbReference type="Rhea" id="RHEA:19469"/>
        <dbReference type="ChEBI" id="CHEBI:15378"/>
        <dbReference type="ChEBI" id="CHEBI:15379"/>
        <dbReference type="ChEBI" id="CHEBI:16480"/>
        <dbReference type="ChEBI" id="CHEBI:17632"/>
        <dbReference type="ChEBI" id="CHEBI:57540"/>
        <dbReference type="ChEBI" id="CHEBI:57945"/>
        <dbReference type="EC" id="1.14.12.17"/>
    </reaction>
</comment>
<dbReference type="Pfam" id="PF00970">
    <property type="entry name" value="FAD_binding_6"/>
    <property type="match status" value="1"/>
</dbReference>
<evidence type="ECO:0000256" key="4">
    <source>
        <dbReference type="ARBA" id="ARBA00012229"/>
    </source>
</evidence>
<name>A0A1I6YJR8_9ACTN</name>
<comment type="cofactor">
    <cofactor evidence="1">
        <name>heme b</name>
        <dbReference type="ChEBI" id="CHEBI:60344"/>
    </cofactor>
</comment>
<keyword evidence="6" id="KW-0521">NADP</keyword>
<comment type="similarity">
    <text evidence="3">In the C-terminal section; belongs to the flavoprotein pyridine nucleotide cytochrome reductase family.</text>
</comment>
<evidence type="ECO:0000256" key="5">
    <source>
        <dbReference type="ARBA" id="ARBA00022714"/>
    </source>
</evidence>
<gene>
    <name evidence="14" type="ORF">SAMN05660657_01141</name>
</gene>
<dbReference type="GO" id="GO:0019825">
    <property type="term" value="F:oxygen binding"/>
    <property type="evidence" value="ECO:0007669"/>
    <property type="project" value="InterPro"/>
</dbReference>
<evidence type="ECO:0000256" key="10">
    <source>
        <dbReference type="ARBA" id="ARBA00049433"/>
    </source>
</evidence>
<dbReference type="EMBL" id="FPBA01000003">
    <property type="protein sequence ID" value="SFT50662.1"/>
    <property type="molecule type" value="Genomic_DNA"/>
</dbReference>
<dbReference type="InterPro" id="IPR050415">
    <property type="entry name" value="MRET"/>
</dbReference>
<comment type="catalytic activity">
    <reaction evidence="10">
        <text>2 nitric oxide + NADPH + 2 O2 = 2 nitrate + NADP(+) + H(+)</text>
        <dbReference type="Rhea" id="RHEA:19465"/>
        <dbReference type="ChEBI" id="CHEBI:15378"/>
        <dbReference type="ChEBI" id="CHEBI:15379"/>
        <dbReference type="ChEBI" id="CHEBI:16480"/>
        <dbReference type="ChEBI" id="CHEBI:17632"/>
        <dbReference type="ChEBI" id="CHEBI:57783"/>
        <dbReference type="ChEBI" id="CHEBI:58349"/>
        <dbReference type="EC" id="1.14.12.17"/>
    </reaction>
</comment>
<dbReference type="InterPro" id="IPR000971">
    <property type="entry name" value="Globin"/>
</dbReference>
<evidence type="ECO:0000256" key="11">
    <source>
        <dbReference type="RuleBase" id="RU000356"/>
    </source>
</evidence>
<dbReference type="SUPFAM" id="SSF52343">
    <property type="entry name" value="Ferredoxin reductase-like, C-terminal NADP-linked domain"/>
    <property type="match status" value="1"/>
</dbReference>
<dbReference type="Pfam" id="PF00175">
    <property type="entry name" value="NAD_binding_1"/>
    <property type="match status" value="1"/>
</dbReference>
<dbReference type="InterPro" id="IPR017927">
    <property type="entry name" value="FAD-bd_FR_type"/>
</dbReference>
<evidence type="ECO:0000256" key="8">
    <source>
        <dbReference type="ARBA" id="ARBA00023027"/>
    </source>
</evidence>
<evidence type="ECO:0000259" key="13">
    <source>
        <dbReference type="PROSITE" id="PS51384"/>
    </source>
</evidence>
<evidence type="ECO:0000256" key="3">
    <source>
        <dbReference type="ARBA" id="ARBA00006401"/>
    </source>
</evidence>
<dbReference type="STRING" id="1296565.SAMN05660657_01141"/>
<dbReference type="Gene3D" id="1.10.490.10">
    <property type="entry name" value="Globins"/>
    <property type="match status" value="1"/>
</dbReference>
<proteinExistence type="inferred from homology"/>
<feature type="domain" description="FAD-binding FR-type" evidence="13">
    <location>
        <begin position="149"/>
        <end position="249"/>
    </location>
</feature>
<dbReference type="PROSITE" id="PS01033">
    <property type="entry name" value="GLOBIN"/>
    <property type="match status" value="1"/>
</dbReference>
<keyword evidence="11" id="KW-0561">Oxygen transport</keyword>
<accession>A0A1I6YJR8</accession>
<dbReference type="Gene3D" id="3.40.50.80">
    <property type="entry name" value="Nucleotide-binding domain of ferredoxin-NADP reductase (FNR) module"/>
    <property type="match status" value="1"/>
</dbReference>
<evidence type="ECO:0000259" key="12">
    <source>
        <dbReference type="PROSITE" id="PS01033"/>
    </source>
</evidence>
<keyword evidence="15" id="KW-1185">Reference proteome</keyword>
<evidence type="ECO:0000313" key="14">
    <source>
        <dbReference type="EMBL" id="SFT50662.1"/>
    </source>
</evidence>
<dbReference type="Proteomes" id="UP000199546">
    <property type="component" value="Unassembled WGS sequence"/>
</dbReference>
<dbReference type="InterPro" id="IPR009050">
    <property type="entry name" value="Globin-like_sf"/>
</dbReference>
<dbReference type="GO" id="GO:0020037">
    <property type="term" value="F:heme binding"/>
    <property type="evidence" value="ECO:0007669"/>
    <property type="project" value="InterPro"/>
</dbReference>
<dbReference type="SUPFAM" id="SSF46458">
    <property type="entry name" value="Globin-like"/>
    <property type="match status" value="1"/>
</dbReference>
<dbReference type="InterPro" id="IPR001433">
    <property type="entry name" value="OxRdtase_FAD/NAD-bd"/>
</dbReference>
<keyword evidence="7" id="KW-0411">Iron-sulfur</keyword>
<evidence type="ECO:0000313" key="15">
    <source>
        <dbReference type="Proteomes" id="UP000199546"/>
    </source>
</evidence>
<evidence type="ECO:0000256" key="2">
    <source>
        <dbReference type="ARBA" id="ARBA00001974"/>
    </source>
</evidence>
<dbReference type="PROSITE" id="PS51384">
    <property type="entry name" value="FAD_FR"/>
    <property type="match status" value="1"/>
</dbReference>
<keyword evidence="11" id="KW-0813">Transport</keyword>
<keyword evidence="11" id="KW-0408">Iron</keyword>
<keyword evidence="5" id="KW-0001">2Fe-2S</keyword>
<evidence type="ECO:0000256" key="7">
    <source>
        <dbReference type="ARBA" id="ARBA00023014"/>
    </source>
</evidence>
<dbReference type="InterPro" id="IPR017938">
    <property type="entry name" value="Riboflavin_synthase-like_b-brl"/>
</dbReference>
<dbReference type="AlphaFoldDB" id="A0A1I6YJR8"/>
<dbReference type="InterPro" id="IPR012292">
    <property type="entry name" value="Globin/Proto"/>
</dbReference>
<dbReference type="Gene3D" id="2.40.30.10">
    <property type="entry name" value="Translation factors"/>
    <property type="match status" value="1"/>
</dbReference>
<dbReference type="GO" id="GO:0051537">
    <property type="term" value="F:2 iron, 2 sulfur cluster binding"/>
    <property type="evidence" value="ECO:0007669"/>
    <property type="project" value="UniProtKB-KW"/>
</dbReference>
<dbReference type="PANTHER" id="PTHR47354">
    <property type="entry name" value="NADH OXIDOREDUCTASE HCR"/>
    <property type="match status" value="1"/>
</dbReference>
<sequence length="392" mass="42677">MCATSHDESTGASVDIPAMRANFARAAAAGDEAPLWFYAHLFLTHPETRQLFPVSMAHQRDRLFAALGDVVARVDDLDSLVPILQQLGRDHRKFGTVAEHYPAVGASLLATLEHFDEDWGEALAADWTAAYELVAKVMVEAADEVADQPPWWDAEVVGHERRGIDTAVLRVRPATPLPFRPGESISLETDLRPRLWRYYSPANAPRSDGELEIHVRAWPGGPVSTALVHQVGVGDVLRLGPPVGHLALDPESDRDLLLVAGGTGLAPLKAVVDSVARCDRARRVDLVVGVRREDHLYDRADLARLEQEHPWLTVTVAVSEEQAPGLEHGDVGDVVARTGPWQSREALVAGPPAMVHHTVERLLQCGLPRSRISAEVFAPSRPGPDVDGKVTS</sequence>
<dbReference type="EC" id="1.14.12.17" evidence="4"/>
<protein>
    <recommendedName>
        <fullName evidence="4">nitric oxide dioxygenase</fullName>
        <ecNumber evidence="4">1.14.12.17</ecNumber>
    </recommendedName>
</protein>
<dbReference type="InterPro" id="IPR008333">
    <property type="entry name" value="Cbr1-like_FAD-bd_dom"/>
</dbReference>
<evidence type="ECO:0000256" key="6">
    <source>
        <dbReference type="ARBA" id="ARBA00022857"/>
    </source>
</evidence>
<keyword evidence="11" id="KW-0479">Metal-binding</keyword>
<dbReference type="PANTHER" id="PTHR47354:SF5">
    <property type="entry name" value="PROTEIN RFBI"/>
    <property type="match status" value="1"/>
</dbReference>